<accession>A0A428RH99</accession>
<feature type="domain" description="BRCT" evidence="13">
    <location>
        <begin position="361"/>
        <end position="386"/>
    </location>
</feature>
<evidence type="ECO:0000313" key="14">
    <source>
        <dbReference type="EMBL" id="RSL76902.1"/>
    </source>
</evidence>
<dbReference type="EC" id="2.7.7.7" evidence="3"/>
<keyword evidence="8" id="KW-0239">DNA-directed DNA polymerase</keyword>
<dbReference type="Gene3D" id="3.30.460.10">
    <property type="entry name" value="Beta Polymerase, domain 2"/>
    <property type="match status" value="1"/>
</dbReference>
<protein>
    <recommendedName>
        <fullName evidence="3">DNA-directed DNA polymerase</fullName>
        <ecNumber evidence="3">2.7.7.7</ecNumber>
    </recommendedName>
</protein>
<evidence type="ECO:0000256" key="2">
    <source>
        <dbReference type="ARBA" id="ARBA00008323"/>
    </source>
</evidence>
<feature type="compositionally biased region" description="Basic and acidic residues" evidence="12">
    <location>
        <begin position="32"/>
        <end position="44"/>
    </location>
</feature>
<dbReference type="PANTHER" id="PTHR11276:SF29">
    <property type="entry name" value="DNA POLYMERASE TYPE-X FAMILY PROTEIN POL4"/>
    <property type="match status" value="1"/>
</dbReference>
<comment type="subcellular location">
    <subcellularLocation>
        <location evidence="1">Nucleus</location>
    </subcellularLocation>
</comment>
<organism evidence="14 15">
    <name type="scientific">Fusarium floridanum</name>
    <dbReference type="NCBI Taxonomy" id="1325733"/>
    <lineage>
        <taxon>Eukaryota</taxon>
        <taxon>Fungi</taxon>
        <taxon>Dikarya</taxon>
        <taxon>Ascomycota</taxon>
        <taxon>Pezizomycotina</taxon>
        <taxon>Sordariomycetes</taxon>
        <taxon>Hypocreomycetidae</taxon>
        <taxon>Hypocreales</taxon>
        <taxon>Nectriaceae</taxon>
        <taxon>Fusarium</taxon>
        <taxon>Fusarium solani species complex</taxon>
    </lineage>
</organism>
<dbReference type="Gene3D" id="3.30.210.10">
    <property type="entry name" value="DNA polymerase, thumb domain"/>
    <property type="match status" value="1"/>
</dbReference>
<dbReference type="InterPro" id="IPR022312">
    <property type="entry name" value="DNA_pol_X"/>
</dbReference>
<dbReference type="InterPro" id="IPR037160">
    <property type="entry name" value="DNA_Pol_thumb_sf"/>
</dbReference>
<dbReference type="InterPro" id="IPR018944">
    <property type="entry name" value="DNA_pol_lambd_fingers_domain"/>
</dbReference>
<evidence type="ECO:0000259" key="13">
    <source>
        <dbReference type="PROSITE" id="PS50172"/>
    </source>
</evidence>
<evidence type="ECO:0000256" key="6">
    <source>
        <dbReference type="ARBA" id="ARBA00022723"/>
    </source>
</evidence>
<dbReference type="InterPro" id="IPR027421">
    <property type="entry name" value="DNA_pol_lamdba_lyase_dom_sf"/>
</dbReference>
<dbReference type="InterPro" id="IPR029398">
    <property type="entry name" value="PolB_thumb"/>
</dbReference>
<feature type="compositionally biased region" description="Basic and acidic residues" evidence="12">
    <location>
        <begin position="103"/>
        <end position="116"/>
    </location>
</feature>
<proteinExistence type="inferred from homology"/>
<dbReference type="Pfam" id="PF10391">
    <property type="entry name" value="DNA_pol_lambd_f"/>
    <property type="match status" value="1"/>
</dbReference>
<keyword evidence="5" id="KW-0548">Nucleotidyltransferase</keyword>
<evidence type="ECO:0000256" key="5">
    <source>
        <dbReference type="ARBA" id="ARBA00022695"/>
    </source>
</evidence>
<name>A0A428RH99_9HYPO</name>
<dbReference type="PROSITE" id="PS50172">
    <property type="entry name" value="BRCT"/>
    <property type="match status" value="1"/>
</dbReference>
<dbReference type="Proteomes" id="UP000287972">
    <property type="component" value="Unassembled WGS sequence"/>
</dbReference>
<keyword evidence="15" id="KW-1185">Reference proteome</keyword>
<dbReference type="FunFam" id="1.10.150.20:FF:000010">
    <property type="entry name" value="DNA polymerase lambda"/>
    <property type="match status" value="1"/>
</dbReference>
<feature type="region of interest" description="Disordered" evidence="12">
    <location>
        <begin position="391"/>
        <end position="478"/>
    </location>
</feature>
<dbReference type="InterPro" id="IPR010996">
    <property type="entry name" value="HHH_MUS81"/>
</dbReference>
<dbReference type="InterPro" id="IPR002054">
    <property type="entry name" value="DNA-dir_DNA_pol_X"/>
</dbReference>
<sequence length="842" mass="94504">MPAVWGQKYLDELGLESWEQLEWLAKRALEEKDREWEAEQESRRLAQLHASPRKATGKVTDHDEEERHPRTRPRRQTIVKTKARKTARNEAQNEHQTGAPANKDSHDGMSEARSVDDSADADDFESSGRDKSEPTGPEVSQATGSGDTTSSDDSGTTHQEADLKRDVDVDMDEVKLAMEALIVQQPQELPFGLYFETIDKRIKLLEEWEAVNQALPQSVSNPSATSVVNRPELPSTSPIQLDQSDASSFVMAPDFPRIFLLSTHLNVNELHELENRTPTLTYDINEAQVVVGNISRAERAKFELRKAKLETVPIENPQIRDNKSQQTYTTTGTQERDPEDAPSPKRRRVAEPPTPDDVDIIKVVKLAWLKDSFEHGTVLPVEKYLLYQGKKVSSSDETPKSAAVQRSSSSTTTTTGILERARQDQQAQPASSSPRDKSTHRSHPSATSTEHVPSLPHQTTSGHDITLPPVPDFLETPYSCQRPTPMNPPNEAFVEALVEVRTIRQLQGDEVGVRAYSTSIATVSAYPHKLQNTQEVERLPGCGAKIAELWREWNETGGLKEVRKADADPMVSVLRLFYNIWGVGDTTAREFYRKGWRDLNDLVDFTWDSLSRSQQVGVKFYDEFLLKIPRDEVESIGAVILKHAREIDPGFKMAIAGGYRRGKLQCGDVDVILSHRDEDKTLRVLEKLIKSLEQAHFITHNLVMSLHNSERGQRPVSWKGEGVSGSGFDTLDKAMVAWQDPSKEDAPHRRVDIIISPWKTVGCALLGWSGGTTFQRDLRRYCKKVKGLKFDSSGIRRRSDGMWVDLEKGPAGDGASDMETAERRVFEGLGLTWRPPEERCTG</sequence>
<evidence type="ECO:0000256" key="8">
    <source>
        <dbReference type="ARBA" id="ARBA00022932"/>
    </source>
</evidence>
<feature type="compositionally biased region" description="Polar residues" evidence="12">
    <location>
        <begin position="324"/>
        <end position="333"/>
    </location>
</feature>
<gene>
    <name evidence="14" type="ORF">CEP51_009536</name>
</gene>
<dbReference type="GO" id="GO:0003677">
    <property type="term" value="F:DNA binding"/>
    <property type="evidence" value="ECO:0007669"/>
    <property type="project" value="InterPro"/>
</dbReference>
<dbReference type="SMART" id="SM00483">
    <property type="entry name" value="POLXc"/>
    <property type="match status" value="1"/>
</dbReference>
<keyword evidence="6" id="KW-0479">Metal-binding</keyword>
<dbReference type="Pfam" id="PF14792">
    <property type="entry name" value="DNA_pol_B_palm"/>
    <property type="match status" value="1"/>
</dbReference>
<dbReference type="Pfam" id="PF14716">
    <property type="entry name" value="HHH_8"/>
    <property type="match status" value="1"/>
</dbReference>
<evidence type="ECO:0000256" key="12">
    <source>
        <dbReference type="SAM" id="MobiDB-lite"/>
    </source>
</evidence>
<dbReference type="InterPro" id="IPR002008">
    <property type="entry name" value="DNA_pol_X_beta-like"/>
</dbReference>
<dbReference type="AlphaFoldDB" id="A0A428RH99"/>
<dbReference type="SUPFAM" id="SSF81301">
    <property type="entry name" value="Nucleotidyltransferase"/>
    <property type="match status" value="1"/>
</dbReference>
<reference evidence="14 15" key="1">
    <citation type="submission" date="2017-06" db="EMBL/GenBank/DDBJ databases">
        <title>Comparative genomic analysis of Ambrosia Fusariam Clade fungi.</title>
        <authorList>
            <person name="Stajich J.E."/>
            <person name="Carrillo J."/>
            <person name="Kijimoto T."/>
            <person name="Eskalen A."/>
            <person name="O'Donnell K."/>
            <person name="Kasson M."/>
        </authorList>
    </citation>
    <scope>NUCLEOTIDE SEQUENCE [LARGE SCALE GENOMIC DNA]</scope>
    <source>
        <strain evidence="14 15">NRRL62606</strain>
    </source>
</reference>
<keyword evidence="7" id="KW-0227">DNA damage</keyword>
<dbReference type="FunFam" id="3.30.210.10:FF:000005">
    <property type="entry name" value="DNA polymerase IV"/>
    <property type="match status" value="1"/>
</dbReference>
<dbReference type="FunFam" id="1.10.150.110:FF:000005">
    <property type="entry name" value="DNA polymerase POL4"/>
    <property type="match status" value="1"/>
</dbReference>
<evidence type="ECO:0000256" key="3">
    <source>
        <dbReference type="ARBA" id="ARBA00012417"/>
    </source>
</evidence>
<dbReference type="GO" id="GO:0005634">
    <property type="term" value="C:nucleus"/>
    <property type="evidence" value="ECO:0007669"/>
    <property type="project" value="UniProtKB-SubCell"/>
</dbReference>
<dbReference type="Pfam" id="PF14791">
    <property type="entry name" value="DNA_pol_B_thumb"/>
    <property type="match status" value="1"/>
</dbReference>
<evidence type="ECO:0000313" key="15">
    <source>
        <dbReference type="Proteomes" id="UP000287972"/>
    </source>
</evidence>
<dbReference type="Gene3D" id="1.10.150.110">
    <property type="entry name" value="DNA polymerase beta, N-terminal domain-like"/>
    <property type="match status" value="1"/>
</dbReference>
<evidence type="ECO:0000256" key="9">
    <source>
        <dbReference type="ARBA" id="ARBA00023204"/>
    </source>
</evidence>
<feature type="compositionally biased region" description="Low complexity" evidence="12">
    <location>
        <begin position="424"/>
        <end position="433"/>
    </location>
</feature>
<dbReference type="GO" id="GO:0046872">
    <property type="term" value="F:metal ion binding"/>
    <property type="evidence" value="ECO:0007669"/>
    <property type="project" value="UniProtKB-KW"/>
</dbReference>
<dbReference type="Gene3D" id="1.10.150.20">
    <property type="entry name" value="5' to 3' exonuclease, C-terminal subdomain"/>
    <property type="match status" value="1"/>
</dbReference>
<feature type="compositionally biased region" description="Low complexity" evidence="12">
    <location>
        <begin position="143"/>
        <end position="157"/>
    </location>
</feature>
<feature type="compositionally biased region" description="Basic and acidic residues" evidence="12">
    <location>
        <begin position="59"/>
        <end position="68"/>
    </location>
</feature>
<dbReference type="GO" id="GO:0003887">
    <property type="term" value="F:DNA-directed DNA polymerase activity"/>
    <property type="evidence" value="ECO:0007669"/>
    <property type="project" value="UniProtKB-KW"/>
</dbReference>
<dbReference type="GO" id="GO:0006303">
    <property type="term" value="P:double-strand break repair via nonhomologous end joining"/>
    <property type="evidence" value="ECO:0007669"/>
    <property type="project" value="TreeGrafter"/>
</dbReference>
<keyword evidence="4" id="KW-0808">Transferase</keyword>
<evidence type="ECO:0000256" key="10">
    <source>
        <dbReference type="ARBA" id="ARBA00023242"/>
    </source>
</evidence>
<dbReference type="PANTHER" id="PTHR11276">
    <property type="entry name" value="DNA POLYMERASE TYPE-X FAMILY MEMBER"/>
    <property type="match status" value="1"/>
</dbReference>
<dbReference type="InterPro" id="IPR043519">
    <property type="entry name" value="NT_sf"/>
</dbReference>
<dbReference type="CDD" id="cd00141">
    <property type="entry name" value="NT_POLXc"/>
    <property type="match status" value="1"/>
</dbReference>
<evidence type="ECO:0000256" key="11">
    <source>
        <dbReference type="ARBA" id="ARBA00049244"/>
    </source>
</evidence>
<dbReference type="InterPro" id="IPR028207">
    <property type="entry name" value="DNA_pol_B_palm_palm"/>
</dbReference>
<feature type="compositionally biased region" description="Basic residues" evidence="12">
    <location>
        <begin position="69"/>
        <end position="86"/>
    </location>
</feature>
<comment type="caution">
    <text evidence="14">The sequence shown here is derived from an EMBL/GenBank/DDBJ whole genome shotgun (WGS) entry which is preliminary data.</text>
</comment>
<dbReference type="InterPro" id="IPR001357">
    <property type="entry name" value="BRCT_dom"/>
</dbReference>
<keyword evidence="10" id="KW-0539">Nucleus</keyword>
<feature type="region of interest" description="Disordered" evidence="12">
    <location>
        <begin position="313"/>
        <end position="355"/>
    </location>
</feature>
<comment type="catalytic activity">
    <reaction evidence="11">
        <text>DNA(n) + a 2'-deoxyribonucleoside 5'-triphosphate = DNA(n+1) + diphosphate</text>
        <dbReference type="Rhea" id="RHEA:22508"/>
        <dbReference type="Rhea" id="RHEA-COMP:17339"/>
        <dbReference type="Rhea" id="RHEA-COMP:17340"/>
        <dbReference type="ChEBI" id="CHEBI:33019"/>
        <dbReference type="ChEBI" id="CHEBI:61560"/>
        <dbReference type="ChEBI" id="CHEBI:173112"/>
        <dbReference type="EC" id="2.7.7.7"/>
    </reaction>
</comment>
<dbReference type="EMBL" id="NKCL01000273">
    <property type="protein sequence ID" value="RSL76902.1"/>
    <property type="molecule type" value="Genomic_DNA"/>
</dbReference>
<feature type="region of interest" description="Disordered" evidence="12">
    <location>
        <begin position="32"/>
        <end position="166"/>
    </location>
</feature>
<evidence type="ECO:0000256" key="4">
    <source>
        <dbReference type="ARBA" id="ARBA00022679"/>
    </source>
</evidence>
<dbReference type="PRINTS" id="PR00869">
    <property type="entry name" value="DNAPOLX"/>
</dbReference>
<evidence type="ECO:0000256" key="1">
    <source>
        <dbReference type="ARBA" id="ARBA00004123"/>
    </source>
</evidence>
<comment type="similarity">
    <text evidence="2">Belongs to the DNA polymerase type-X family.</text>
</comment>
<dbReference type="PRINTS" id="PR00870">
    <property type="entry name" value="DNAPOLXBETA"/>
</dbReference>
<dbReference type="SUPFAM" id="SSF47802">
    <property type="entry name" value="DNA polymerase beta, N-terminal domain-like"/>
    <property type="match status" value="1"/>
</dbReference>
<evidence type="ECO:0000256" key="7">
    <source>
        <dbReference type="ARBA" id="ARBA00022763"/>
    </source>
</evidence>
<feature type="compositionally biased region" description="Polar residues" evidence="12">
    <location>
        <begin position="444"/>
        <end position="463"/>
    </location>
</feature>
<keyword evidence="9" id="KW-0234">DNA repair</keyword>
<dbReference type="SUPFAM" id="SSF81585">
    <property type="entry name" value="PsbU/PolX domain-like"/>
    <property type="match status" value="1"/>
</dbReference>